<keyword evidence="5 8" id="KW-1133">Transmembrane helix</keyword>
<sequence length="104" mass="11182">MGWVYVLLAATAELVGVWGLNVFSQRRNLKNALIYFGGLGLSFALIYLSFKYLPVSIAYAVFMGLGTAGAVIINMLFFGDSKSWSRVASLVLIITGVVGLKALS</sequence>
<keyword evidence="6 8" id="KW-0472">Membrane</keyword>
<dbReference type="PANTHER" id="PTHR30561:SF0">
    <property type="entry name" value="GUANIDINIUM EXPORTER"/>
    <property type="match status" value="1"/>
</dbReference>
<evidence type="ECO:0000256" key="7">
    <source>
        <dbReference type="RuleBase" id="RU003942"/>
    </source>
</evidence>
<name>A0A511UYI5_9BACI</name>
<protein>
    <submittedName>
        <fullName evidence="9">QacE family quaternary ammonium compound efflux SMR transporter</fullName>
    </submittedName>
</protein>
<feature type="transmembrane region" description="Helical" evidence="8">
    <location>
        <begin position="6"/>
        <end position="23"/>
    </location>
</feature>
<dbReference type="GO" id="GO:0005886">
    <property type="term" value="C:plasma membrane"/>
    <property type="evidence" value="ECO:0007669"/>
    <property type="project" value="UniProtKB-SubCell"/>
</dbReference>
<evidence type="ECO:0000256" key="8">
    <source>
        <dbReference type="SAM" id="Phobius"/>
    </source>
</evidence>
<dbReference type="Pfam" id="PF00893">
    <property type="entry name" value="Multi_Drug_Res"/>
    <property type="match status" value="1"/>
</dbReference>
<evidence type="ECO:0000256" key="6">
    <source>
        <dbReference type="ARBA" id="ARBA00023136"/>
    </source>
</evidence>
<organism evidence="9 10">
    <name type="scientific">Cerasibacillus quisquiliarum</name>
    <dbReference type="NCBI Taxonomy" id="227865"/>
    <lineage>
        <taxon>Bacteria</taxon>
        <taxon>Bacillati</taxon>
        <taxon>Bacillota</taxon>
        <taxon>Bacilli</taxon>
        <taxon>Bacillales</taxon>
        <taxon>Bacillaceae</taxon>
        <taxon>Cerasibacillus</taxon>
    </lineage>
</organism>
<feature type="transmembrane region" description="Helical" evidence="8">
    <location>
        <begin position="84"/>
        <end position="103"/>
    </location>
</feature>
<keyword evidence="10" id="KW-1185">Reference proteome</keyword>
<keyword evidence="3" id="KW-1003">Cell membrane</keyword>
<dbReference type="Gene3D" id="1.10.3730.20">
    <property type="match status" value="1"/>
</dbReference>
<dbReference type="Proteomes" id="UP000321491">
    <property type="component" value="Unassembled WGS sequence"/>
</dbReference>
<reference evidence="9 10" key="1">
    <citation type="submission" date="2019-07" db="EMBL/GenBank/DDBJ databases">
        <title>Whole genome shotgun sequence of Cerasibacillus quisquiliarum NBRC 102429.</title>
        <authorList>
            <person name="Hosoyama A."/>
            <person name="Uohara A."/>
            <person name="Ohji S."/>
            <person name="Ichikawa N."/>
        </authorList>
    </citation>
    <scope>NUCLEOTIDE SEQUENCE [LARGE SCALE GENOMIC DNA]</scope>
    <source>
        <strain evidence="9 10">NBRC 102429</strain>
    </source>
</reference>
<comment type="similarity">
    <text evidence="7">Belongs to the drug/metabolite transporter (DMT) superfamily. Small multidrug resistance (SMR) (TC 2.A.7.1) family.</text>
</comment>
<comment type="caution">
    <text evidence="9">The sequence shown here is derived from an EMBL/GenBank/DDBJ whole genome shotgun (WGS) entry which is preliminary data.</text>
</comment>
<proteinExistence type="inferred from homology"/>
<comment type="subcellular location">
    <subcellularLocation>
        <location evidence="1 7">Cell membrane</location>
        <topology evidence="1 7">Multi-pass membrane protein</topology>
    </subcellularLocation>
</comment>
<gene>
    <name evidence="9" type="ORF">CQU01_10690</name>
</gene>
<keyword evidence="4 7" id="KW-0812">Transmembrane</keyword>
<dbReference type="PANTHER" id="PTHR30561">
    <property type="entry name" value="SMR FAMILY PROTON-DEPENDENT DRUG EFFLUX TRANSPORTER SUGE"/>
    <property type="match status" value="1"/>
</dbReference>
<dbReference type="InterPro" id="IPR045324">
    <property type="entry name" value="Small_multidrug_res"/>
</dbReference>
<dbReference type="InterPro" id="IPR037185">
    <property type="entry name" value="EmrE-like"/>
</dbReference>
<dbReference type="RefSeq" id="WP_146936477.1">
    <property type="nucleotide sequence ID" value="NZ_BJXW01000011.1"/>
</dbReference>
<evidence type="ECO:0000313" key="10">
    <source>
        <dbReference type="Proteomes" id="UP000321491"/>
    </source>
</evidence>
<dbReference type="SUPFAM" id="SSF103481">
    <property type="entry name" value="Multidrug resistance efflux transporter EmrE"/>
    <property type="match status" value="1"/>
</dbReference>
<feature type="transmembrane region" description="Helical" evidence="8">
    <location>
        <begin position="32"/>
        <end position="50"/>
    </location>
</feature>
<evidence type="ECO:0000313" key="9">
    <source>
        <dbReference type="EMBL" id="GEN30831.1"/>
    </source>
</evidence>
<evidence type="ECO:0000256" key="2">
    <source>
        <dbReference type="ARBA" id="ARBA00022448"/>
    </source>
</evidence>
<evidence type="ECO:0000256" key="1">
    <source>
        <dbReference type="ARBA" id="ARBA00004651"/>
    </source>
</evidence>
<feature type="transmembrane region" description="Helical" evidence="8">
    <location>
        <begin position="56"/>
        <end position="77"/>
    </location>
</feature>
<keyword evidence="2" id="KW-0813">Transport</keyword>
<evidence type="ECO:0000256" key="4">
    <source>
        <dbReference type="ARBA" id="ARBA00022692"/>
    </source>
</evidence>
<dbReference type="GO" id="GO:0022857">
    <property type="term" value="F:transmembrane transporter activity"/>
    <property type="evidence" value="ECO:0007669"/>
    <property type="project" value="InterPro"/>
</dbReference>
<accession>A0A511UYI5</accession>
<dbReference type="EMBL" id="BJXW01000011">
    <property type="protein sequence ID" value="GEN30831.1"/>
    <property type="molecule type" value="Genomic_DNA"/>
</dbReference>
<dbReference type="OrthoDB" id="21828at2"/>
<dbReference type="AlphaFoldDB" id="A0A511UYI5"/>
<evidence type="ECO:0000256" key="3">
    <source>
        <dbReference type="ARBA" id="ARBA00022475"/>
    </source>
</evidence>
<evidence type="ECO:0000256" key="5">
    <source>
        <dbReference type="ARBA" id="ARBA00022989"/>
    </source>
</evidence>
<dbReference type="InterPro" id="IPR000390">
    <property type="entry name" value="Small_drug/metabolite_transptr"/>
</dbReference>